<protein>
    <recommendedName>
        <fullName evidence="5">JmjC domain-containing protein</fullName>
    </recommendedName>
</protein>
<evidence type="ECO:0000256" key="1">
    <source>
        <dbReference type="ARBA" id="ARBA00001954"/>
    </source>
</evidence>
<accession>A0ABP9EKN1</accession>
<dbReference type="Proteomes" id="UP001500457">
    <property type="component" value="Unassembled WGS sequence"/>
</dbReference>
<keyword evidence="7" id="KW-1185">Reference proteome</keyword>
<evidence type="ECO:0000256" key="4">
    <source>
        <dbReference type="SAM" id="MobiDB-lite"/>
    </source>
</evidence>
<keyword evidence="3" id="KW-0408">Iron</keyword>
<dbReference type="PANTHER" id="PTHR13096:SF9">
    <property type="entry name" value="BIFUNCTIONAL LYSINE-SPECIFIC DEMETHYLASE AND HISTIDYL-HYDROXYLASE"/>
    <property type="match status" value="1"/>
</dbReference>
<feature type="region of interest" description="Disordered" evidence="4">
    <location>
        <begin position="1"/>
        <end position="28"/>
    </location>
</feature>
<dbReference type="PROSITE" id="PS51184">
    <property type="entry name" value="JMJC"/>
    <property type="match status" value="1"/>
</dbReference>
<name>A0ABP9EKN1_9PSEU</name>
<dbReference type="SUPFAM" id="SSF51197">
    <property type="entry name" value="Clavaminate synthase-like"/>
    <property type="match status" value="1"/>
</dbReference>
<comment type="caution">
    <text evidence="6">The sequence shown here is derived from an EMBL/GenBank/DDBJ whole genome shotgun (WGS) entry which is preliminary data.</text>
</comment>
<comment type="cofactor">
    <cofactor evidence="1">
        <name>Fe(2+)</name>
        <dbReference type="ChEBI" id="CHEBI:29033"/>
    </cofactor>
</comment>
<evidence type="ECO:0000313" key="7">
    <source>
        <dbReference type="Proteomes" id="UP001500457"/>
    </source>
</evidence>
<evidence type="ECO:0000256" key="3">
    <source>
        <dbReference type="ARBA" id="ARBA00023004"/>
    </source>
</evidence>
<dbReference type="EMBL" id="BAABHQ010000010">
    <property type="protein sequence ID" value="GAA4881378.1"/>
    <property type="molecule type" value="Genomic_DNA"/>
</dbReference>
<dbReference type="SMART" id="SM00558">
    <property type="entry name" value="JmjC"/>
    <property type="match status" value="1"/>
</dbReference>
<evidence type="ECO:0000256" key="2">
    <source>
        <dbReference type="ARBA" id="ARBA00022723"/>
    </source>
</evidence>
<dbReference type="InterPro" id="IPR039994">
    <property type="entry name" value="NO66-like"/>
</dbReference>
<keyword evidence="2" id="KW-0479">Metal-binding</keyword>
<evidence type="ECO:0000259" key="5">
    <source>
        <dbReference type="PROSITE" id="PS51184"/>
    </source>
</evidence>
<reference evidence="7" key="1">
    <citation type="journal article" date="2019" name="Int. J. Syst. Evol. Microbiol.">
        <title>The Global Catalogue of Microorganisms (GCM) 10K type strain sequencing project: providing services to taxonomists for standard genome sequencing and annotation.</title>
        <authorList>
            <consortium name="The Broad Institute Genomics Platform"/>
            <consortium name="The Broad Institute Genome Sequencing Center for Infectious Disease"/>
            <person name="Wu L."/>
            <person name="Ma J."/>
        </authorList>
    </citation>
    <scope>NUCLEOTIDE SEQUENCE [LARGE SCALE GENOMIC DNA]</scope>
    <source>
        <strain evidence="7">JCM 17983</strain>
    </source>
</reference>
<dbReference type="Gene3D" id="2.60.120.650">
    <property type="entry name" value="Cupin"/>
    <property type="match status" value="1"/>
</dbReference>
<sequence>MTTETTVAPAGDRSPDHGSTDRGAGHARPALRRLVAGDLDEFAAAAWGREARLSRAADLAKHAEGAEHPPAFGDLFDLAAVDELLSRRGLRTPFLRIAKQGTVVDSRHFTGEGGVGAEVSDQVHDDRVAALFAEGHTVVLQGVHRTWGPVADLATELAAELGHPAQTNAYVTPASSQGFSAHYDVHDVFVLQVAGTKRWHVHAPVHPDPLRSQPWNDHADAVATRAAEEPLIDEVLEPGDSLYLPRGYLHSATAQGEVSAHLTIGVHVLTRWALVDALLNALTHDPELRGSLPLGIDAADPAALAPHVEAVAARLAETLAAPDPRRTERVARSVRRRVWHGNRPETVAPLAQAAAATGADASTTVRLRRGLHHRLRPESTDGTDGAAVVLELPDRTLTLPAGTRDAVARLLDGDPARAGDLPGLSPEDGAVVVRRLLREGVLVPV</sequence>
<dbReference type="RefSeq" id="WP_274234959.1">
    <property type="nucleotide sequence ID" value="NZ_BAABHQ010000010.1"/>
</dbReference>
<dbReference type="Pfam" id="PF08007">
    <property type="entry name" value="JmjC_2"/>
    <property type="match status" value="1"/>
</dbReference>
<feature type="compositionally biased region" description="Basic and acidic residues" evidence="4">
    <location>
        <begin position="13"/>
        <end position="24"/>
    </location>
</feature>
<dbReference type="InterPro" id="IPR003347">
    <property type="entry name" value="JmjC_dom"/>
</dbReference>
<gene>
    <name evidence="6" type="ORF">GCM10023203_35810</name>
</gene>
<feature type="domain" description="JmjC" evidence="5">
    <location>
        <begin position="117"/>
        <end position="285"/>
    </location>
</feature>
<evidence type="ECO:0000313" key="6">
    <source>
        <dbReference type="EMBL" id="GAA4881378.1"/>
    </source>
</evidence>
<organism evidence="6 7">
    <name type="scientific">Actinomycetospora straminea</name>
    <dbReference type="NCBI Taxonomy" id="663607"/>
    <lineage>
        <taxon>Bacteria</taxon>
        <taxon>Bacillati</taxon>
        <taxon>Actinomycetota</taxon>
        <taxon>Actinomycetes</taxon>
        <taxon>Pseudonocardiales</taxon>
        <taxon>Pseudonocardiaceae</taxon>
        <taxon>Actinomycetospora</taxon>
    </lineage>
</organism>
<proteinExistence type="predicted"/>
<dbReference type="PANTHER" id="PTHR13096">
    <property type="entry name" value="MINA53 MYC INDUCED NUCLEAR ANTIGEN"/>
    <property type="match status" value="1"/>
</dbReference>